<dbReference type="Pfam" id="PF13339">
    <property type="entry name" value="AATF-Che1"/>
    <property type="match status" value="1"/>
</dbReference>
<dbReference type="Pfam" id="PF08164">
    <property type="entry name" value="TRAUB"/>
    <property type="match status" value="1"/>
</dbReference>
<evidence type="ECO:0000256" key="2">
    <source>
        <dbReference type="ARBA" id="ARBA00013850"/>
    </source>
</evidence>
<dbReference type="GO" id="GO:0005730">
    <property type="term" value="C:nucleolus"/>
    <property type="evidence" value="ECO:0007669"/>
    <property type="project" value="TreeGrafter"/>
</dbReference>
<feature type="compositionally biased region" description="Polar residues" evidence="3">
    <location>
        <begin position="1"/>
        <end position="10"/>
    </location>
</feature>
<feature type="region of interest" description="Disordered" evidence="3">
    <location>
        <begin position="486"/>
        <end position="507"/>
    </location>
</feature>
<feature type="compositionally biased region" description="Acidic residues" evidence="3">
    <location>
        <begin position="142"/>
        <end position="174"/>
    </location>
</feature>
<evidence type="ECO:0000259" key="4">
    <source>
        <dbReference type="Pfam" id="PF08164"/>
    </source>
</evidence>
<name>A0A3N4IF87_ASCIM</name>
<dbReference type="InterPro" id="IPR039223">
    <property type="entry name" value="AATF/Bfr2"/>
</dbReference>
<dbReference type="STRING" id="1160509.A0A3N4IF87"/>
<feature type="domain" description="Apoptosis-antagonizing transcription factor C-terminal" evidence="4">
    <location>
        <begin position="397"/>
        <end position="479"/>
    </location>
</feature>
<evidence type="ECO:0000259" key="5">
    <source>
        <dbReference type="Pfam" id="PF13339"/>
    </source>
</evidence>
<sequence length="507" mass="55997">MAPKGKSTSLKDALALLEDPRPTDFDPEALEDAHMEDANEGESGESGSEAEEGFDGREHYVAVGESKLRKPDPIPLDPKYNGAPVSRSKLGQDDTDDDEEDADSDEEEDDNEGSELAEEDSFDGFDSEGSGSGSEDDKKSESEDEDGSDEDMEGDNDDEGDDDDDSDDGSSEDEEQKKRAELKKMMAEEQKAVVSSVSEAAKQDIAKGNAVRQQQATFDAFLGARIKLQKALVVANSPAEVTAEEPEKTDMDDSIKAAEEAVLGLWSLITDLRHDLADARSDSKDGSLKRKRSEFEAGADLGDMWSEMKKLDAETTTWRNNTLEKWSSKVQGITVVPVAQRLNNTVQQHSVTSQIRETLTDTERLVKRTRIPRSCAPVQASKKVEEDPEVFDDTDFYQLLLKALVDQKLVDSSTGAASSGVRWKAAMREAKKRKNVDTKASKGRKLKYQVHEKLQNFMAPNPNLTWHEEQIDELFSSLLGQRARMDDDSESEAEAIPDDGLRLFGRA</sequence>
<feature type="compositionally biased region" description="Acidic residues" evidence="3">
    <location>
        <begin position="38"/>
        <end position="53"/>
    </location>
</feature>
<dbReference type="EMBL" id="ML119660">
    <property type="protein sequence ID" value="RPA84117.1"/>
    <property type="molecule type" value="Genomic_DNA"/>
</dbReference>
<feature type="compositionally biased region" description="Acidic residues" evidence="3">
    <location>
        <begin position="487"/>
        <end position="497"/>
    </location>
</feature>
<evidence type="ECO:0000256" key="1">
    <source>
        <dbReference type="ARBA" id="ARBA00008966"/>
    </source>
</evidence>
<dbReference type="OrthoDB" id="5783963at2759"/>
<comment type="similarity">
    <text evidence="1">Belongs to the AATF family.</text>
</comment>
<keyword evidence="7" id="KW-1185">Reference proteome</keyword>
<dbReference type="GO" id="GO:0000462">
    <property type="term" value="P:maturation of SSU-rRNA from tricistronic rRNA transcript (SSU-rRNA, 5.8S rRNA, LSU-rRNA)"/>
    <property type="evidence" value="ECO:0007669"/>
    <property type="project" value="TreeGrafter"/>
</dbReference>
<gene>
    <name evidence="6" type="ORF">BJ508DRAFT_412847</name>
</gene>
<feature type="compositionally biased region" description="Basic and acidic residues" evidence="3">
    <location>
        <begin position="54"/>
        <end position="72"/>
    </location>
</feature>
<feature type="compositionally biased region" description="Basic and acidic residues" evidence="3">
    <location>
        <begin position="175"/>
        <end position="186"/>
    </location>
</feature>
<dbReference type="PANTHER" id="PTHR15565">
    <property type="entry name" value="AATF PROTEIN APOPTOSIS ANTAGONIZING TRANSCRIPTION FACTOR"/>
    <property type="match status" value="1"/>
</dbReference>
<evidence type="ECO:0000313" key="6">
    <source>
        <dbReference type="EMBL" id="RPA84117.1"/>
    </source>
</evidence>
<feature type="domain" description="AATF leucine zipper-containing" evidence="5">
    <location>
        <begin position="204"/>
        <end position="329"/>
    </location>
</feature>
<feature type="region of interest" description="Disordered" evidence="3">
    <location>
        <begin position="1"/>
        <end position="186"/>
    </location>
</feature>
<dbReference type="InterPro" id="IPR012617">
    <property type="entry name" value="AATF_C"/>
</dbReference>
<proteinExistence type="inferred from homology"/>
<reference evidence="6 7" key="1">
    <citation type="journal article" date="2018" name="Nat. Ecol. Evol.">
        <title>Pezizomycetes genomes reveal the molecular basis of ectomycorrhizal truffle lifestyle.</title>
        <authorList>
            <person name="Murat C."/>
            <person name="Payen T."/>
            <person name="Noel B."/>
            <person name="Kuo A."/>
            <person name="Morin E."/>
            <person name="Chen J."/>
            <person name="Kohler A."/>
            <person name="Krizsan K."/>
            <person name="Balestrini R."/>
            <person name="Da Silva C."/>
            <person name="Montanini B."/>
            <person name="Hainaut M."/>
            <person name="Levati E."/>
            <person name="Barry K.W."/>
            <person name="Belfiori B."/>
            <person name="Cichocki N."/>
            <person name="Clum A."/>
            <person name="Dockter R.B."/>
            <person name="Fauchery L."/>
            <person name="Guy J."/>
            <person name="Iotti M."/>
            <person name="Le Tacon F."/>
            <person name="Lindquist E.A."/>
            <person name="Lipzen A."/>
            <person name="Malagnac F."/>
            <person name="Mello A."/>
            <person name="Molinier V."/>
            <person name="Miyauchi S."/>
            <person name="Poulain J."/>
            <person name="Riccioni C."/>
            <person name="Rubini A."/>
            <person name="Sitrit Y."/>
            <person name="Splivallo R."/>
            <person name="Traeger S."/>
            <person name="Wang M."/>
            <person name="Zifcakova L."/>
            <person name="Wipf D."/>
            <person name="Zambonelli A."/>
            <person name="Paolocci F."/>
            <person name="Nowrousian M."/>
            <person name="Ottonello S."/>
            <person name="Baldrian P."/>
            <person name="Spatafora J.W."/>
            <person name="Henrissat B."/>
            <person name="Nagy L.G."/>
            <person name="Aury J.M."/>
            <person name="Wincker P."/>
            <person name="Grigoriev I.V."/>
            <person name="Bonfante P."/>
            <person name="Martin F.M."/>
        </authorList>
    </citation>
    <scope>NUCLEOTIDE SEQUENCE [LARGE SCALE GENOMIC DNA]</scope>
    <source>
        <strain evidence="6 7">RN42</strain>
    </source>
</reference>
<protein>
    <recommendedName>
        <fullName evidence="2">Protein BFR2</fullName>
    </recommendedName>
</protein>
<evidence type="ECO:0000256" key="3">
    <source>
        <dbReference type="SAM" id="MobiDB-lite"/>
    </source>
</evidence>
<dbReference type="Proteomes" id="UP000275078">
    <property type="component" value="Unassembled WGS sequence"/>
</dbReference>
<accession>A0A3N4IF87</accession>
<dbReference type="InterPro" id="IPR025160">
    <property type="entry name" value="AATF"/>
</dbReference>
<organism evidence="6 7">
    <name type="scientific">Ascobolus immersus RN42</name>
    <dbReference type="NCBI Taxonomy" id="1160509"/>
    <lineage>
        <taxon>Eukaryota</taxon>
        <taxon>Fungi</taxon>
        <taxon>Dikarya</taxon>
        <taxon>Ascomycota</taxon>
        <taxon>Pezizomycotina</taxon>
        <taxon>Pezizomycetes</taxon>
        <taxon>Pezizales</taxon>
        <taxon>Ascobolaceae</taxon>
        <taxon>Ascobolus</taxon>
    </lineage>
</organism>
<dbReference type="AlphaFoldDB" id="A0A3N4IF87"/>
<evidence type="ECO:0000313" key="7">
    <source>
        <dbReference type="Proteomes" id="UP000275078"/>
    </source>
</evidence>
<feature type="compositionally biased region" description="Acidic residues" evidence="3">
    <location>
        <begin position="93"/>
        <end position="126"/>
    </location>
</feature>
<dbReference type="PANTHER" id="PTHR15565:SF0">
    <property type="entry name" value="PROTEIN AATF"/>
    <property type="match status" value="1"/>
</dbReference>